<proteinExistence type="predicted"/>
<protein>
    <submittedName>
        <fullName evidence="1">Uncharacterized protein</fullName>
    </submittedName>
</protein>
<keyword evidence="2" id="KW-1185">Reference proteome</keyword>
<gene>
    <name evidence="1" type="ORF">TNCV_1941901</name>
</gene>
<comment type="caution">
    <text evidence="1">The sequence shown here is derived from an EMBL/GenBank/DDBJ whole genome shotgun (WGS) entry which is preliminary data.</text>
</comment>
<dbReference type="EMBL" id="BMAU01021289">
    <property type="protein sequence ID" value="GFY09380.1"/>
    <property type="molecule type" value="Genomic_DNA"/>
</dbReference>
<accession>A0A8X6VKI6</accession>
<evidence type="ECO:0000313" key="1">
    <source>
        <dbReference type="EMBL" id="GFY09380.1"/>
    </source>
</evidence>
<dbReference type="AlphaFoldDB" id="A0A8X6VKI6"/>
<name>A0A8X6VKI6_TRICX</name>
<evidence type="ECO:0000313" key="2">
    <source>
        <dbReference type="Proteomes" id="UP000887159"/>
    </source>
</evidence>
<reference evidence="1" key="1">
    <citation type="submission" date="2020-08" db="EMBL/GenBank/DDBJ databases">
        <title>Multicomponent nature underlies the extraordinary mechanical properties of spider dragline silk.</title>
        <authorList>
            <person name="Kono N."/>
            <person name="Nakamura H."/>
            <person name="Mori M."/>
            <person name="Yoshida Y."/>
            <person name="Ohtoshi R."/>
            <person name="Malay A.D."/>
            <person name="Moran D.A.P."/>
            <person name="Tomita M."/>
            <person name="Numata K."/>
            <person name="Arakawa K."/>
        </authorList>
    </citation>
    <scope>NUCLEOTIDE SEQUENCE</scope>
</reference>
<dbReference type="Proteomes" id="UP000887159">
    <property type="component" value="Unassembled WGS sequence"/>
</dbReference>
<organism evidence="1 2">
    <name type="scientific">Trichonephila clavipes</name>
    <name type="common">Golden silk orbweaver</name>
    <name type="synonym">Nephila clavipes</name>
    <dbReference type="NCBI Taxonomy" id="2585209"/>
    <lineage>
        <taxon>Eukaryota</taxon>
        <taxon>Metazoa</taxon>
        <taxon>Ecdysozoa</taxon>
        <taxon>Arthropoda</taxon>
        <taxon>Chelicerata</taxon>
        <taxon>Arachnida</taxon>
        <taxon>Araneae</taxon>
        <taxon>Araneomorphae</taxon>
        <taxon>Entelegynae</taxon>
        <taxon>Araneoidea</taxon>
        <taxon>Nephilidae</taxon>
        <taxon>Trichonephila</taxon>
    </lineage>
</organism>
<sequence>MAPAKGKSKIPLVFQTQIKEIKRYSETVDNVIDSDNIQRVFALKCNILKCLERLEDNYYEFSVLEEFVEDVEYESFANSKDLADLALEKIESYLTSINSKIQFEEDKSKVNAYSNINLSK</sequence>